<dbReference type="Gene3D" id="2.60.40.2300">
    <property type="entry name" value="Neutral/alkaline non-lysosomal ceramidase, C-terminal domain"/>
    <property type="match status" value="1"/>
</dbReference>
<keyword evidence="6" id="KW-0862">Zinc</keyword>
<comment type="similarity">
    <text evidence="1 7">Belongs to the neutral ceramidase family.</text>
</comment>
<dbReference type="GO" id="GO:0046872">
    <property type="term" value="F:metal ion binding"/>
    <property type="evidence" value="ECO:0007669"/>
    <property type="project" value="UniProtKB-KW"/>
</dbReference>
<dbReference type="GO" id="GO:0016020">
    <property type="term" value="C:membrane"/>
    <property type="evidence" value="ECO:0007669"/>
    <property type="project" value="GOC"/>
</dbReference>
<dbReference type="GO" id="GO:0005576">
    <property type="term" value="C:extracellular region"/>
    <property type="evidence" value="ECO:0007669"/>
    <property type="project" value="TreeGrafter"/>
</dbReference>
<keyword evidence="12" id="KW-1185">Reference proteome</keyword>
<evidence type="ECO:0000256" key="7">
    <source>
        <dbReference type="RuleBase" id="RU366019"/>
    </source>
</evidence>
<evidence type="ECO:0000313" key="12">
    <source>
        <dbReference type="Proteomes" id="UP001153620"/>
    </source>
</evidence>
<feature type="binding site" evidence="6">
    <location>
        <position position="111"/>
    </location>
    <ligand>
        <name>Zn(2+)</name>
        <dbReference type="ChEBI" id="CHEBI:29105"/>
    </ligand>
</feature>
<keyword evidence="7" id="KW-0443">Lipid metabolism</keyword>
<feature type="chain" id="PRO_5040303137" description="Neutral ceramidase" evidence="8">
    <location>
        <begin position="20"/>
        <end position="691"/>
    </location>
</feature>
<evidence type="ECO:0000256" key="1">
    <source>
        <dbReference type="ARBA" id="ARBA00009835"/>
    </source>
</evidence>
<keyword evidence="7" id="KW-0746">Sphingolipid metabolism</keyword>
<gene>
    <name evidence="11" type="ORF">CHIRRI_LOCUS13962</name>
</gene>
<dbReference type="PANTHER" id="PTHR12670">
    <property type="entry name" value="CERAMIDASE"/>
    <property type="match status" value="1"/>
</dbReference>
<dbReference type="Pfam" id="PF04734">
    <property type="entry name" value="Ceramidase_alk"/>
    <property type="match status" value="1"/>
</dbReference>
<dbReference type="InterPro" id="IPR038445">
    <property type="entry name" value="NCDase_C_sf"/>
</dbReference>
<dbReference type="EMBL" id="OU895880">
    <property type="protein sequence ID" value="CAG9811158.1"/>
    <property type="molecule type" value="Genomic_DNA"/>
</dbReference>
<dbReference type="PANTHER" id="PTHR12670:SF1">
    <property type="entry name" value="NEUTRAL CERAMIDASE"/>
    <property type="match status" value="1"/>
</dbReference>
<dbReference type="InterPro" id="IPR031331">
    <property type="entry name" value="NEUT/ALK_ceramidase_C"/>
</dbReference>
<dbReference type="GO" id="GO:0046512">
    <property type="term" value="P:sphingosine biosynthetic process"/>
    <property type="evidence" value="ECO:0007669"/>
    <property type="project" value="TreeGrafter"/>
</dbReference>
<proteinExistence type="inferred from homology"/>
<dbReference type="InterPro" id="IPR031329">
    <property type="entry name" value="NEUT/ALK_ceramidase_N"/>
</dbReference>
<dbReference type="Pfam" id="PF17048">
    <property type="entry name" value="Ceramidse_alk_C"/>
    <property type="match status" value="1"/>
</dbReference>
<dbReference type="AlphaFoldDB" id="A0A9N9S8U6"/>
<evidence type="ECO:0000256" key="4">
    <source>
        <dbReference type="ARBA" id="ARBA00022801"/>
    </source>
</evidence>
<comment type="cofactor">
    <cofactor evidence="6">
        <name>Zn(2+)</name>
        <dbReference type="ChEBI" id="CHEBI:29105"/>
    </cofactor>
    <text evidence="6">Binds 1 zinc ion per subunit.</text>
</comment>
<dbReference type="OrthoDB" id="191371at2759"/>
<dbReference type="Proteomes" id="UP001153620">
    <property type="component" value="Chromosome 4"/>
</dbReference>
<feature type="domain" description="Neutral/alkaline non-lysosomal ceramidase C-terminal" evidence="10">
    <location>
        <begin position="530"/>
        <end position="689"/>
    </location>
</feature>
<evidence type="ECO:0000259" key="9">
    <source>
        <dbReference type="Pfam" id="PF04734"/>
    </source>
</evidence>
<dbReference type="InterPro" id="IPR006823">
    <property type="entry name" value="Ceramidase_alk"/>
</dbReference>
<comment type="catalytic activity">
    <reaction evidence="7">
        <text>an N-acylsphing-4-enine + H2O = sphing-4-enine + a fatty acid</text>
        <dbReference type="Rhea" id="RHEA:20856"/>
        <dbReference type="ChEBI" id="CHEBI:15377"/>
        <dbReference type="ChEBI" id="CHEBI:28868"/>
        <dbReference type="ChEBI" id="CHEBI:52639"/>
        <dbReference type="ChEBI" id="CHEBI:57756"/>
        <dbReference type="EC" id="3.5.1.23"/>
    </reaction>
</comment>
<feature type="active site" description="Nucleophile" evidence="5">
    <location>
        <position position="272"/>
    </location>
</feature>
<keyword evidence="6" id="KW-0479">Metal-binding</keyword>
<feature type="binding site" evidence="6">
    <location>
        <position position="461"/>
    </location>
    <ligand>
        <name>Zn(2+)</name>
        <dbReference type="ChEBI" id="CHEBI:29105"/>
    </ligand>
</feature>
<dbReference type="GO" id="GO:0046514">
    <property type="term" value="P:ceramide catabolic process"/>
    <property type="evidence" value="ECO:0007669"/>
    <property type="project" value="InterPro"/>
</dbReference>
<reference evidence="11" key="2">
    <citation type="submission" date="2022-10" db="EMBL/GenBank/DDBJ databases">
        <authorList>
            <consortium name="ENA_rothamsted_submissions"/>
            <consortium name="culmorum"/>
            <person name="King R."/>
        </authorList>
    </citation>
    <scope>NUCLEOTIDE SEQUENCE</scope>
</reference>
<protein>
    <recommendedName>
        <fullName evidence="3 7">Neutral ceramidase</fullName>
        <ecNumber evidence="2 7">3.5.1.23</ecNumber>
    </recommendedName>
</protein>
<name>A0A9N9S8U6_9DIPT</name>
<keyword evidence="4 7" id="KW-0378">Hydrolase</keyword>
<feature type="binding site" evidence="6">
    <location>
        <position position="499"/>
    </location>
    <ligand>
        <name>Zn(2+)</name>
        <dbReference type="ChEBI" id="CHEBI:29105"/>
    </ligand>
</feature>
<feature type="binding site" evidence="6">
    <location>
        <position position="221"/>
    </location>
    <ligand>
        <name>Zn(2+)</name>
        <dbReference type="ChEBI" id="CHEBI:29105"/>
    </ligand>
</feature>
<feature type="domain" description="Neutral/alkaline non-lysosomal ceramidase N-terminal" evidence="9">
    <location>
        <begin position="20"/>
        <end position="528"/>
    </location>
</feature>
<feature type="signal peptide" evidence="8">
    <location>
        <begin position="1"/>
        <end position="19"/>
    </location>
</feature>
<keyword evidence="8" id="KW-0732">Signal</keyword>
<organism evidence="11 12">
    <name type="scientific">Chironomus riparius</name>
    <dbReference type="NCBI Taxonomy" id="315576"/>
    <lineage>
        <taxon>Eukaryota</taxon>
        <taxon>Metazoa</taxon>
        <taxon>Ecdysozoa</taxon>
        <taxon>Arthropoda</taxon>
        <taxon>Hexapoda</taxon>
        <taxon>Insecta</taxon>
        <taxon>Pterygota</taxon>
        <taxon>Neoptera</taxon>
        <taxon>Endopterygota</taxon>
        <taxon>Diptera</taxon>
        <taxon>Nematocera</taxon>
        <taxon>Chironomoidea</taxon>
        <taxon>Chironomidae</taxon>
        <taxon>Chironominae</taxon>
        <taxon>Chironomus</taxon>
    </lineage>
</organism>
<evidence type="ECO:0000313" key="11">
    <source>
        <dbReference type="EMBL" id="CAG9811158.1"/>
    </source>
</evidence>
<dbReference type="GO" id="GO:0017040">
    <property type="term" value="F:N-acylsphingosine amidohydrolase activity"/>
    <property type="evidence" value="ECO:0007669"/>
    <property type="project" value="UniProtKB-UniRule"/>
</dbReference>
<evidence type="ECO:0000256" key="6">
    <source>
        <dbReference type="PIRSR" id="PIRSR606823-2"/>
    </source>
</evidence>
<sequence>MKTVCVILLAFLSIGAASSYQIGLGRADVTGPSVEIAFMGYAQLNQRGHGIHTRLYARTFIVEDERKSRVVFVSVDAGMISHAVKRNVIRELQKKFGATYRYDNVMISGTHTHSGPAGFHMFVLYDLTALGFVSETFYALVKGITQSIINAHNNMNEGRIFLSETEIYDANINRSPMSYNNNPEQEKAQYKDNTDKKLIQLRFMDKNNKNVMGAFNWFAVHPTSMNNTNKFVSSDNVGYASILLEQEYNKDSMVGKGSFVGAFCSANLGDVSPNIMGPKCAISGLSCDPLTSACPNKDICFASGPGRDMMESTKIIGTRIYRGASKLLSTRVGREITGPVAFIHQFVDMPKQAGVYFNPKVKRAENYTGCLPAMGYSFAAGTTDGPGAFDFQQGTVSDNDFWNTVRDFIAEPTLWDKQCHGAKPILLATGRAAYPYHWQPSVVPLQLFAIGDMLMFGLPGEFTTMAGRRLKSEIQLFAKSRNNEFQSILCGLSNIYTSYVTTPEEYEIQRYEGASTIFGPHTLTIYINRFVKLLDALMRGNSVDPGQMPMNQDSKQISLVTAVYYDGHAIGSGFGYVVNQPRKYYRRGELLIVSFVAGNPRNNLMTDASYFYAERIVNNEWQVVATDANWETKFKWTRVSMILGRSEIEFFWEIPESAPSGEYRVRHRGSYAYILGGVYSYQGSTNHFIIQ</sequence>
<accession>A0A9N9S8U6</accession>
<evidence type="ECO:0000256" key="3">
    <source>
        <dbReference type="ARBA" id="ARBA00019235"/>
    </source>
</evidence>
<dbReference type="GO" id="GO:0042759">
    <property type="term" value="P:long-chain fatty acid biosynthetic process"/>
    <property type="evidence" value="ECO:0007669"/>
    <property type="project" value="TreeGrafter"/>
</dbReference>
<evidence type="ECO:0000256" key="8">
    <source>
        <dbReference type="SAM" id="SignalP"/>
    </source>
</evidence>
<evidence type="ECO:0000259" key="10">
    <source>
        <dbReference type="Pfam" id="PF17048"/>
    </source>
</evidence>
<evidence type="ECO:0000256" key="5">
    <source>
        <dbReference type="PIRSR" id="PIRSR606823-1"/>
    </source>
</evidence>
<evidence type="ECO:0000256" key="2">
    <source>
        <dbReference type="ARBA" id="ARBA00011891"/>
    </source>
</evidence>
<dbReference type="EC" id="3.5.1.23" evidence="2 7"/>
<reference evidence="11" key="1">
    <citation type="submission" date="2022-01" db="EMBL/GenBank/DDBJ databases">
        <authorList>
            <person name="King R."/>
        </authorList>
    </citation>
    <scope>NUCLEOTIDE SEQUENCE</scope>
</reference>